<dbReference type="AlphaFoldDB" id="A0AAE8W7A4"/>
<evidence type="ECO:0000313" key="2">
    <source>
        <dbReference type="EMBL" id="TQE36773.1"/>
    </source>
</evidence>
<organism evidence="2 3">
    <name type="scientific">Streptomyces ipomoeae</name>
    <dbReference type="NCBI Taxonomy" id="103232"/>
    <lineage>
        <taxon>Bacteria</taxon>
        <taxon>Bacillati</taxon>
        <taxon>Actinomycetota</taxon>
        <taxon>Actinomycetes</taxon>
        <taxon>Kitasatosporales</taxon>
        <taxon>Streptomycetaceae</taxon>
        <taxon>Streptomyces</taxon>
    </lineage>
</organism>
<name>A0AAE8W7A4_9ACTN</name>
<sequence>MTQPTGPRRERRPRSRWAGVGGDTAGPSGPVAPLLSAAPPFSTSLESSGRDPHRGGAAHRYSPAPPTGR</sequence>
<dbReference type="Proteomes" id="UP000318720">
    <property type="component" value="Unassembled WGS sequence"/>
</dbReference>
<evidence type="ECO:0000313" key="3">
    <source>
        <dbReference type="Proteomes" id="UP000318720"/>
    </source>
</evidence>
<reference evidence="2 3" key="1">
    <citation type="submission" date="2019-03" db="EMBL/GenBank/DDBJ databases">
        <title>Comparative genomic analyses of the sweetpotato soil rot pathogen, Streptomyces ipomoeae.</title>
        <authorList>
            <person name="Ruschel Soares N."/>
            <person name="Badger J.H."/>
            <person name="Huguet-Tapia J.C."/>
            <person name="Clark C.A."/>
            <person name="Pettis G.S."/>
        </authorList>
    </citation>
    <scope>NUCLEOTIDE SEQUENCE [LARGE SCALE GENOMIC DNA]</scope>
    <source>
        <strain evidence="2 3">88-35</strain>
    </source>
</reference>
<dbReference type="EMBL" id="SPAZ01000078">
    <property type="protein sequence ID" value="TQE36773.1"/>
    <property type="molecule type" value="Genomic_DNA"/>
</dbReference>
<comment type="caution">
    <text evidence="2">The sequence shown here is derived from an EMBL/GenBank/DDBJ whole genome shotgun (WGS) entry which is preliminary data.</text>
</comment>
<protein>
    <submittedName>
        <fullName evidence="2">Uncharacterized protein</fullName>
    </submittedName>
</protein>
<accession>A0AAE8W7A4</accession>
<gene>
    <name evidence="2" type="ORF">Sipo8835_09615</name>
</gene>
<proteinExistence type="predicted"/>
<feature type="region of interest" description="Disordered" evidence="1">
    <location>
        <begin position="1"/>
        <end position="69"/>
    </location>
</feature>
<evidence type="ECO:0000256" key="1">
    <source>
        <dbReference type="SAM" id="MobiDB-lite"/>
    </source>
</evidence>